<protein>
    <submittedName>
        <fullName evidence="2">Uncharacterized protein</fullName>
    </submittedName>
</protein>
<sequence length="145" mass="15434">MDRPLAQLVDRGRRGSDHFLEKRGLVPRGGQGSGDGLGVLDMDVDMDDVGALKASELCEEDSAEKNKKKTDGHFELTSLKETLQGTLGLRHKKDSSSQQQPGGNRAHPSSHSHANSSATGENATNSQDKASSNKPQSPIDAAKTD</sequence>
<evidence type="ECO:0000313" key="3">
    <source>
        <dbReference type="Proteomes" id="UP000018201"/>
    </source>
</evidence>
<dbReference type="EMBL" id="HG692721">
    <property type="protein sequence ID" value="CDI84244.1"/>
    <property type="molecule type" value="Genomic_DNA"/>
</dbReference>
<feature type="compositionally biased region" description="Polar residues" evidence="1">
    <location>
        <begin position="119"/>
        <end position="136"/>
    </location>
</feature>
<reference evidence="2" key="2">
    <citation type="submission" date="2013-10" db="EMBL/GenBank/DDBJ databases">
        <authorList>
            <person name="Aslett M."/>
        </authorList>
    </citation>
    <scope>NUCLEOTIDE SEQUENCE [LARGE SCALE GENOMIC DNA]</scope>
    <source>
        <strain evidence="2">Houghton</strain>
    </source>
</reference>
<dbReference type="AlphaFoldDB" id="U6H0F0"/>
<feature type="compositionally biased region" description="Basic and acidic residues" evidence="1">
    <location>
        <begin position="63"/>
        <end position="74"/>
    </location>
</feature>
<feature type="compositionally biased region" description="Basic and acidic residues" evidence="1">
    <location>
        <begin position="10"/>
        <end position="24"/>
    </location>
</feature>
<evidence type="ECO:0000313" key="2">
    <source>
        <dbReference type="EMBL" id="CDI84244.1"/>
    </source>
</evidence>
<name>U6H0F0_9EIME</name>
<gene>
    <name evidence="2" type="ORF">EPH_0012280</name>
</gene>
<proteinExistence type="predicted"/>
<evidence type="ECO:0000256" key="1">
    <source>
        <dbReference type="SAM" id="MobiDB-lite"/>
    </source>
</evidence>
<dbReference type="VEuPathDB" id="ToxoDB:EPH_0012280"/>
<feature type="compositionally biased region" description="Low complexity" evidence="1">
    <location>
        <begin position="106"/>
        <end position="118"/>
    </location>
</feature>
<feature type="region of interest" description="Disordered" evidence="1">
    <location>
        <begin position="57"/>
        <end position="145"/>
    </location>
</feature>
<organism evidence="2 3">
    <name type="scientific">Eimeria praecox</name>
    <dbReference type="NCBI Taxonomy" id="51316"/>
    <lineage>
        <taxon>Eukaryota</taxon>
        <taxon>Sar</taxon>
        <taxon>Alveolata</taxon>
        <taxon>Apicomplexa</taxon>
        <taxon>Conoidasida</taxon>
        <taxon>Coccidia</taxon>
        <taxon>Eucoccidiorida</taxon>
        <taxon>Eimeriorina</taxon>
        <taxon>Eimeriidae</taxon>
        <taxon>Eimeria</taxon>
    </lineage>
</organism>
<reference evidence="2" key="1">
    <citation type="submission" date="2013-10" db="EMBL/GenBank/DDBJ databases">
        <title>Genomic analysis of the causative agents of coccidiosis in chickens.</title>
        <authorList>
            <person name="Reid A.J."/>
            <person name="Blake D."/>
            <person name="Billington K."/>
            <person name="Browne H."/>
            <person name="Dunn M."/>
            <person name="Hung S."/>
            <person name="Kawahara F."/>
            <person name="Miranda-Saavedra D."/>
            <person name="Mourier T."/>
            <person name="Nagra H."/>
            <person name="Otto T.D."/>
            <person name="Rawlings N."/>
            <person name="Sanchez A."/>
            <person name="Sanders M."/>
            <person name="Subramaniam C."/>
            <person name="Tay Y."/>
            <person name="Dear P."/>
            <person name="Doerig C."/>
            <person name="Gruber A."/>
            <person name="Parkinson J."/>
            <person name="Shirley M."/>
            <person name="Wan K.L."/>
            <person name="Berriman M."/>
            <person name="Tomley F."/>
            <person name="Pain A."/>
        </authorList>
    </citation>
    <scope>NUCLEOTIDE SEQUENCE [LARGE SCALE GENOMIC DNA]</scope>
    <source>
        <strain evidence="2">Houghton</strain>
    </source>
</reference>
<accession>U6H0F0</accession>
<feature type="compositionally biased region" description="Gly residues" evidence="1">
    <location>
        <begin position="27"/>
        <end position="37"/>
    </location>
</feature>
<dbReference type="Proteomes" id="UP000018201">
    <property type="component" value="Unassembled WGS sequence"/>
</dbReference>
<keyword evidence="3" id="KW-1185">Reference proteome</keyword>
<feature type="region of interest" description="Disordered" evidence="1">
    <location>
        <begin position="1"/>
        <end position="41"/>
    </location>
</feature>